<evidence type="ECO:0008006" key="4">
    <source>
        <dbReference type="Google" id="ProtNLM"/>
    </source>
</evidence>
<dbReference type="Pfam" id="PF02635">
    <property type="entry name" value="DsrE"/>
    <property type="match status" value="1"/>
</dbReference>
<dbReference type="InterPro" id="IPR003787">
    <property type="entry name" value="Sulphur_relay_DsrE/F-like"/>
</dbReference>
<dbReference type="EMBL" id="AP012051">
    <property type="protein sequence ID" value="BAL80524.1"/>
    <property type="molecule type" value="Genomic_DNA"/>
</dbReference>
<gene>
    <name evidence="2" type="ordered locus">CSE_03980</name>
</gene>
<evidence type="ECO:0000313" key="3">
    <source>
        <dbReference type="Proteomes" id="UP000004793"/>
    </source>
</evidence>
<protein>
    <recommendedName>
        <fullName evidence="4">Intracellular sulfur oxidation protein</fullName>
    </recommendedName>
</protein>
<proteinExistence type="inferred from homology"/>
<dbReference type="SUPFAM" id="SSF75169">
    <property type="entry name" value="DsrEFH-like"/>
    <property type="match status" value="1"/>
</dbReference>
<dbReference type="KEGG" id="cex:CSE_03980"/>
<sequence length="119" mass="13750">MKKILFAVYTSPAGSIWINETFRSIFGMYGQDIEPVALLLNEAVLAVHTNCKPELCGVLPLSITFRYIEKYGTKVYAVKEDLERFDIKENEIDTHWNLQILSKSDLPEFLHSFDNVIFF</sequence>
<reference evidence="2 3" key="1">
    <citation type="submission" date="2011-01" db="EMBL/GenBank/DDBJ databases">
        <title>Whole genome sequence of Caldisericum exile AZM16c01.</title>
        <authorList>
            <person name="Narita-Yamada S."/>
            <person name="Kawakoshi A."/>
            <person name="Nakamura S."/>
            <person name="Sasagawa M."/>
            <person name="Fukada J."/>
            <person name="Sekine M."/>
            <person name="Kato Y."/>
            <person name="Fukai R."/>
            <person name="Sasaki K."/>
            <person name="Hanamaki A."/>
            <person name="Narita H."/>
            <person name="Konno Y."/>
            <person name="Mori K."/>
            <person name="Yamazaki S."/>
            <person name="Suzuki K."/>
            <person name="Fujita N."/>
        </authorList>
    </citation>
    <scope>NUCLEOTIDE SEQUENCE [LARGE SCALE GENOMIC DNA]</scope>
    <source>
        <strain evidence="3">DSM 21853 / NBRC 104410 / AZM16c01</strain>
    </source>
</reference>
<evidence type="ECO:0000313" key="2">
    <source>
        <dbReference type="EMBL" id="BAL80524.1"/>
    </source>
</evidence>
<dbReference type="OrthoDB" id="37548at2"/>
<dbReference type="RefSeq" id="WP_014452930.1">
    <property type="nucleotide sequence ID" value="NC_017096.1"/>
</dbReference>
<keyword evidence="3" id="KW-1185">Reference proteome</keyword>
<accession>A0A7U6JFK0</accession>
<dbReference type="Gene3D" id="3.40.1260.10">
    <property type="entry name" value="DsrEFH-like"/>
    <property type="match status" value="1"/>
</dbReference>
<dbReference type="InterPro" id="IPR017462">
    <property type="entry name" value="Sulphur_relay_TusC/DsrF"/>
</dbReference>
<dbReference type="PANTHER" id="PTHR38780:SF1">
    <property type="entry name" value="PROTEIN TUSC"/>
    <property type="match status" value="1"/>
</dbReference>
<comment type="similarity">
    <text evidence="1">Belongs to the DsrF/TusC family.</text>
</comment>
<dbReference type="Proteomes" id="UP000004793">
    <property type="component" value="Chromosome"/>
</dbReference>
<dbReference type="InterPro" id="IPR027396">
    <property type="entry name" value="DsrEFH-like"/>
</dbReference>
<evidence type="ECO:0000256" key="1">
    <source>
        <dbReference type="ARBA" id="ARBA00005996"/>
    </source>
</evidence>
<dbReference type="PANTHER" id="PTHR38780">
    <property type="entry name" value="PROTEIN TUSC"/>
    <property type="match status" value="1"/>
</dbReference>
<name>A0A7U6JFK0_CALEA</name>
<dbReference type="AlphaFoldDB" id="A0A7U6JFK0"/>
<organism evidence="2 3">
    <name type="scientific">Caldisericum exile (strain DSM 21853 / NBRC 104410 / AZM16c01)</name>
    <dbReference type="NCBI Taxonomy" id="511051"/>
    <lineage>
        <taxon>Bacteria</taxon>
        <taxon>Pseudomonadati</taxon>
        <taxon>Caldisericota/Cryosericota group</taxon>
        <taxon>Caldisericota</taxon>
        <taxon>Caldisericia</taxon>
        <taxon>Caldisericales</taxon>
        <taxon>Caldisericaceae</taxon>
        <taxon>Caldisericum</taxon>
    </lineage>
</organism>